<organism evidence="1 2">
    <name type="scientific">Pendulispora brunnea</name>
    <dbReference type="NCBI Taxonomy" id="2905690"/>
    <lineage>
        <taxon>Bacteria</taxon>
        <taxon>Pseudomonadati</taxon>
        <taxon>Myxococcota</taxon>
        <taxon>Myxococcia</taxon>
        <taxon>Myxococcales</taxon>
        <taxon>Sorangiineae</taxon>
        <taxon>Pendulisporaceae</taxon>
        <taxon>Pendulispora</taxon>
    </lineage>
</organism>
<evidence type="ECO:0000313" key="2">
    <source>
        <dbReference type="Proteomes" id="UP001379533"/>
    </source>
</evidence>
<reference evidence="1 2" key="1">
    <citation type="submission" date="2021-12" db="EMBL/GenBank/DDBJ databases">
        <title>Discovery of the Pendulisporaceae a myxobacterial family with distinct sporulation behavior and unique specialized metabolism.</title>
        <authorList>
            <person name="Garcia R."/>
            <person name="Popoff A."/>
            <person name="Bader C.D."/>
            <person name="Loehr J."/>
            <person name="Walesch S."/>
            <person name="Walt C."/>
            <person name="Boldt J."/>
            <person name="Bunk B."/>
            <person name="Haeckl F.J.F.P.J."/>
            <person name="Gunesch A.P."/>
            <person name="Birkelbach J."/>
            <person name="Nuebel U."/>
            <person name="Pietschmann T."/>
            <person name="Bach T."/>
            <person name="Mueller R."/>
        </authorList>
    </citation>
    <scope>NUCLEOTIDE SEQUENCE [LARGE SCALE GENOMIC DNA]</scope>
    <source>
        <strain evidence="1 2">MSr12523</strain>
    </source>
</reference>
<accession>A0ABZ2KCH0</accession>
<protein>
    <submittedName>
        <fullName evidence="1">Uncharacterized protein</fullName>
    </submittedName>
</protein>
<gene>
    <name evidence="1" type="ORF">LZC95_50230</name>
</gene>
<name>A0ABZ2KCH0_9BACT</name>
<dbReference type="Proteomes" id="UP001379533">
    <property type="component" value="Chromosome"/>
</dbReference>
<dbReference type="SUPFAM" id="SSF160719">
    <property type="entry name" value="gpW/gp25-like"/>
    <property type="match status" value="1"/>
</dbReference>
<dbReference type="EMBL" id="CP089982">
    <property type="protein sequence ID" value="WXA94584.1"/>
    <property type="molecule type" value="Genomic_DNA"/>
</dbReference>
<sequence>MALPDFGTDVSTVGDLDPTFTPVSGQRVVLERILRRLSTARGTLAYAPDEGIDIGDWTNDATTRMQRLVLANYIRSEVERDEAVTSTDVSVSLEANGLVALISVETDDGPFSLTIPIADVSAARLHT</sequence>
<keyword evidence="2" id="KW-1185">Reference proteome</keyword>
<evidence type="ECO:0000313" key="1">
    <source>
        <dbReference type="EMBL" id="WXA94584.1"/>
    </source>
</evidence>
<dbReference type="RefSeq" id="WP_394845194.1">
    <property type="nucleotide sequence ID" value="NZ_CP089982.1"/>
</dbReference>
<proteinExistence type="predicted"/>